<dbReference type="InterPro" id="IPR019787">
    <property type="entry name" value="Znf_PHD-finger"/>
</dbReference>
<dbReference type="Gene3D" id="3.30.40.10">
    <property type="entry name" value="Zinc/RING finger domain, C3HC4 (zinc finger)"/>
    <property type="match status" value="1"/>
</dbReference>
<protein>
    <recommendedName>
        <fullName evidence="10">PHD-type domain-containing protein</fullName>
    </recommendedName>
</protein>
<keyword evidence="6" id="KW-0805">Transcription regulation</keyword>
<evidence type="ECO:0000256" key="4">
    <source>
        <dbReference type="ARBA" id="ARBA00022771"/>
    </source>
</evidence>
<evidence type="ECO:0000256" key="1">
    <source>
        <dbReference type="ARBA" id="ARBA00004123"/>
    </source>
</evidence>
<evidence type="ECO:0000256" key="6">
    <source>
        <dbReference type="ARBA" id="ARBA00023015"/>
    </source>
</evidence>
<dbReference type="InterPro" id="IPR019786">
    <property type="entry name" value="Zinc_finger_PHD-type_CS"/>
</dbReference>
<feature type="domain" description="PHD-type" evidence="10">
    <location>
        <begin position="16"/>
        <end position="63"/>
    </location>
</feature>
<dbReference type="InterPro" id="IPR013083">
    <property type="entry name" value="Znf_RING/FYVE/PHD"/>
</dbReference>
<evidence type="ECO:0000256" key="9">
    <source>
        <dbReference type="PROSITE-ProRule" id="PRU00146"/>
    </source>
</evidence>
<dbReference type="InterPro" id="IPR001965">
    <property type="entry name" value="Znf_PHD"/>
</dbReference>
<accession>A0A8S3BMF6</accession>
<feature type="non-terminal residue" evidence="11">
    <location>
        <position position="63"/>
    </location>
</feature>
<keyword evidence="7" id="KW-0804">Transcription</keyword>
<evidence type="ECO:0000256" key="3">
    <source>
        <dbReference type="ARBA" id="ARBA00022737"/>
    </source>
</evidence>
<keyword evidence="4 9" id="KW-0863">Zinc-finger</keyword>
<dbReference type="PANTHER" id="PTHR45888">
    <property type="entry name" value="HL01030P-RELATED"/>
    <property type="match status" value="1"/>
</dbReference>
<dbReference type="GO" id="GO:0008270">
    <property type="term" value="F:zinc ion binding"/>
    <property type="evidence" value="ECO:0007669"/>
    <property type="project" value="UniProtKB-KW"/>
</dbReference>
<sequence length="63" mass="7381">KILKTIKTYSWECVDCKKCIQCGTVEHDDELLFCDHCDRAYHMDCLKPPLSEPPPGEWYCQLC</sequence>
<keyword evidence="3" id="KW-0677">Repeat</keyword>
<dbReference type="PROSITE" id="PS50016">
    <property type="entry name" value="ZF_PHD_2"/>
    <property type="match status" value="1"/>
</dbReference>
<dbReference type="SMART" id="SM00249">
    <property type="entry name" value="PHD"/>
    <property type="match status" value="1"/>
</dbReference>
<dbReference type="AlphaFoldDB" id="A0A8S3BMF6"/>
<dbReference type="PROSITE" id="PS01359">
    <property type="entry name" value="ZF_PHD_1"/>
    <property type="match status" value="1"/>
</dbReference>
<evidence type="ECO:0000256" key="7">
    <source>
        <dbReference type="ARBA" id="ARBA00023163"/>
    </source>
</evidence>
<evidence type="ECO:0000256" key="5">
    <source>
        <dbReference type="ARBA" id="ARBA00022833"/>
    </source>
</evidence>
<keyword evidence="2" id="KW-0479">Metal-binding</keyword>
<dbReference type="GO" id="GO:0005634">
    <property type="term" value="C:nucleus"/>
    <property type="evidence" value="ECO:0007669"/>
    <property type="project" value="UniProtKB-SubCell"/>
</dbReference>
<keyword evidence="5" id="KW-0862">Zinc</keyword>
<dbReference type="InterPro" id="IPR011011">
    <property type="entry name" value="Znf_FYVE_PHD"/>
</dbReference>
<name>A0A8S3BMF6_9BILA</name>
<dbReference type="Proteomes" id="UP000676336">
    <property type="component" value="Unassembled WGS sequence"/>
</dbReference>
<gene>
    <name evidence="11" type="ORF">SMN809_LOCUS48965</name>
</gene>
<dbReference type="SUPFAM" id="SSF57903">
    <property type="entry name" value="FYVE/PHD zinc finger"/>
    <property type="match status" value="1"/>
</dbReference>
<dbReference type="Pfam" id="PF00628">
    <property type="entry name" value="PHD"/>
    <property type="match status" value="1"/>
</dbReference>
<evidence type="ECO:0000313" key="12">
    <source>
        <dbReference type="Proteomes" id="UP000676336"/>
    </source>
</evidence>
<reference evidence="11" key="1">
    <citation type="submission" date="2021-02" db="EMBL/GenBank/DDBJ databases">
        <authorList>
            <person name="Nowell W R."/>
        </authorList>
    </citation>
    <scope>NUCLEOTIDE SEQUENCE</scope>
</reference>
<feature type="non-terminal residue" evidence="11">
    <location>
        <position position="1"/>
    </location>
</feature>
<evidence type="ECO:0000313" key="11">
    <source>
        <dbReference type="EMBL" id="CAF4841596.1"/>
    </source>
</evidence>
<dbReference type="EMBL" id="CAJOBI010158589">
    <property type="protein sequence ID" value="CAF4841596.1"/>
    <property type="molecule type" value="Genomic_DNA"/>
</dbReference>
<evidence type="ECO:0000256" key="8">
    <source>
        <dbReference type="ARBA" id="ARBA00023242"/>
    </source>
</evidence>
<proteinExistence type="predicted"/>
<comment type="subcellular location">
    <subcellularLocation>
        <location evidence="1">Nucleus</location>
    </subcellularLocation>
</comment>
<comment type="caution">
    <text evidence="11">The sequence shown here is derived from an EMBL/GenBank/DDBJ whole genome shotgun (WGS) entry which is preliminary data.</text>
</comment>
<keyword evidence="8" id="KW-0539">Nucleus</keyword>
<dbReference type="PANTHER" id="PTHR45888:SF4">
    <property type="entry name" value="PHD FINGER PROTEIN 10"/>
    <property type="match status" value="1"/>
</dbReference>
<organism evidence="11 12">
    <name type="scientific">Rotaria magnacalcarata</name>
    <dbReference type="NCBI Taxonomy" id="392030"/>
    <lineage>
        <taxon>Eukaryota</taxon>
        <taxon>Metazoa</taxon>
        <taxon>Spiralia</taxon>
        <taxon>Gnathifera</taxon>
        <taxon>Rotifera</taxon>
        <taxon>Eurotatoria</taxon>
        <taxon>Bdelloidea</taxon>
        <taxon>Philodinida</taxon>
        <taxon>Philodinidae</taxon>
        <taxon>Rotaria</taxon>
    </lineage>
</organism>
<evidence type="ECO:0000259" key="10">
    <source>
        <dbReference type="PROSITE" id="PS50016"/>
    </source>
</evidence>
<evidence type="ECO:0000256" key="2">
    <source>
        <dbReference type="ARBA" id="ARBA00022723"/>
    </source>
</evidence>